<sequence length="265" mass="30837">MKNICLFIFLTYSFICPAQDKNKGTVKYKQSSSEAHQRSSFETYINNEDYFIKTFDVNKDGISDKMVSNKPYLGENLFVFFGNKHGKYTLALETRNFSEDGGNIIEDVIPLPDKKGFTIKTFFPDRGYYEKEYHIILQNNTWILQNIIYKTMSDISQDAVKYICDVPQNIDIQKTGWTDKIVPIPEENVRDKKCSIEKKSNTEYYIQDSDGFTNLRQDKNSSSKILQKIKSGEQIEVLDQNGDWWSIISKEGNKGYIHKSRIKSR</sequence>
<dbReference type="AlphaFoldDB" id="A0A1N7ICR8"/>
<reference evidence="2 5" key="2">
    <citation type="submission" date="2018-11" db="EMBL/GenBank/DDBJ databases">
        <title>Proposal to divide the Flavobacteriaceae and reorganize its genera based on Amino Acid Identity values calculated from whole genome sequences.</title>
        <authorList>
            <person name="Nicholson A.C."/>
            <person name="Gulvik C.A."/>
            <person name="Whitney A.M."/>
            <person name="Humrighouse B.W."/>
            <person name="Bell M."/>
            <person name="Holmes B."/>
            <person name="Steigerwalt A.G."/>
            <person name="Villarma A."/>
            <person name="Sheth M."/>
            <person name="Batra D."/>
            <person name="Pryor J."/>
            <person name="Bernardet J.-F."/>
            <person name="Hugo C."/>
            <person name="Kampfer P."/>
            <person name="Newman J."/>
            <person name="McQuiston J.R."/>
        </authorList>
    </citation>
    <scope>NUCLEOTIDE SEQUENCE [LARGE SCALE GENOMIC DNA]</scope>
    <source>
        <strain evidence="2 5">DSM 16927</strain>
    </source>
</reference>
<gene>
    <name evidence="2" type="ORF">EG359_21195</name>
    <name evidence="3" type="ORF">SAMN05421768_104145</name>
</gene>
<dbReference type="Pfam" id="PF08239">
    <property type="entry name" value="SH3_3"/>
    <property type="match status" value="1"/>
</dbReference>
<name>A0A1N7ICR8_9FLAO</name>
<feature type="domain" description="SH3b" evidence="1">
    <location>
        <begin position="201"/>
        <end position="265"/>
    </location>
</feature>
<dbReference type="OrthoDB" id="7054664at2"/>
<dbReference type="SMART" id="SM00287">
    <property type="entry name" value="SH3b"/>
    <property type="match status" value="1"/>
</dbReference>
<dbReference type="STRING" id="112234.SAMN05421768_104145"/>
<evidence type="ECO:0000259" key="1">
    <source>
        <dbReference type="PROSITE" id="PS51781"/>
    </source>
</evidence>
<evidence type="ECO:0000313" key="2">
    <source>
        <dbReference type="EMBL" id="AZB01949.1"/>
    </source>
</evidence>
<dbReference type="RefSeq" id="WP_076353694.1">
    <property type="nucleotide sequence ID" value="NZ_CP033926.1"/>
</dbReference>
<proteinExistence type="predicted"/>
<dbReference type="Proteomes" id="UP000186106">
    <property type="component" value="Unassembled WGS sequence"/>
</dbReference>
<dbReference type="PROSITE" id="PS51781">
    <property type="entry name" value="SH3B"/>
    <property type="match status" value="1"/>
</dbReference>
<evidence type="ECO:0000313" key="4">
    <source>
        <dbReference type="Proteomes" id="UP000186106"/>
    </source>
</evidence>
<accession>A0A1N7ICR8</accession>
<dbReference type="KEGG" id="cjt:EG359_21195"/>
<dbReference type="EMBL" id="FTNZ01000004">
    <property type="protein sequence ID" value="SIS34869.1"/>
    <property type="molecule type" value="Genomic_DNA"/>
</dbReference>
<protein>
    <submittedName>
        <fullName evidence="3">SH3 domain-containing protein</fullName>
    </submittedName>
</protein>
<evidence type="ECO:0000313" key="3">
    <source>
        <dbReference type="EMBL" id="SIS34869.1"/>
    </source>
</evidence>
<evidence type="ECO:0000313" key="5">
    <source>
        <dbReference type="Proteomes" id="UP000279541"/>
    </source>
</evidence>
<keyword evidence="5" id="KW-1185">Reference proteome</keyword>
<dbReference type="Gene3D" id="2.30.30.40">
    <property type="entry name" value="SH3 Domains"/>
    <property type="match status" value="1"/>
</dbReference>
<dbReference type="InterPro" id="IPR003646">
    <property type="entry name" value="SH3-like_bac-type"/>
</dbReference>
<dbReference type="Proteomes" id="UP000279541">
    <property type="component" value="Chromosome"/>
</dbReference>
<reference evidence="3 4" key="1">
    <citation type="submission" date="2017-01" db="EMBL/GenBank/DDBJ databases">
        <authorList>
            <person name="Mah S.A."/>
            <person name="Swanson W.J."/>
            <person name="Moy G.W."/>
            <person name="Vacquier V.D."/>
        </authorList>
    </citation>
    <scope>NUCLEOTIDE SEQUENCE [LARGE SCALE GENOMIC DNA]</scope>
    <source>
        <strain evidence="3 4">DSM 16927</strain>
    </source>
</reference>
<organism evidence="3 4">
    <name type="scientific">Chryseobacterium joostei</name>
    <dbReference type="NCBI Taxonomy" id="112234"/>
    <lineage>
        <taxon>Bacteria</taxon>
        <taxon>Pseudomonadati</taxon>
        <taxon>Bacteroidota</taxon>
        <taxon>Flavobacteriia</taxon>
        <taxon>Flavobacteriales</taxon>
        <taxon>Weeksellaceae</taxon>
        <taxon>Chryseobacterium group</taxon>
        <taxon>Chryseobacterium</taxon>
    </lineage>
</organism>
<dbReference type="EMBL" id="CP033926">
    <property type="protein sequence ID" value="AZB01949.1"/>
    <property type="molecule type" value="Genomic_DNA"/>
</dbReference>